<gene>
    <name evidence="1" type="ORF">ACFQIC_02045</name>
</gene>
<dbReference type="RefSeq" id="WP_204706787.1">
    <property type="nucleotide sequence ID" value="NZ_JBHSZV010000004.1"/>
</dbReference>
<evidence type="ECO:0000313" key="1">
    <source>
        <dbReference type="EMBL" id="MFC7060651.1"/>
    </source>
</evidence>
<dbReference type="EMBL" id="JBHSZV010000004">
    <property type="protein sequence ID" value="MFC7060651.1"/>
    <property type="molecule type" value="Genomic_DNA"/>
</dbReference>
<evidence type="ECO:0000313" key="2">
    <source>
        <dbReference type="Proteomes" id="UP001596410"/>
    </source>
</evidence>
<protein>
    <submittedName>
        <fullName evidence="1">DUF2624 domain-containing protein</fullName>
    </submittedName>
</protein>
<dbReference type="Pfam" id="PF11116">
    <property type="entry name" value="DUF2624"/>
    <property type="match status" value="1"/>
</dbReference>
<name>A0ABW2EGK4_9BACI</name>
<organism evidence="1 2">
    <name type="scientific">Halobacillus seohaensis</name>
    <dbReference type="NCBI Taxonomy" id="447421"/>
    <lineage>
        <taxon>Bacteria</taxon>
        <taxon>Bacillati</taxon>
        <taxon>Bacillota</taxon>
        <taxon>Bacilli</taxon>
        <taxon>Bacillales</taxon>
        <taxon>Bacillaceae</taxon>
        <taxon>Halobacillus</taxon>
    </lineage>
</organism>
<reference evidence="2" key="1">
    <citation type="journal article" date="2019" name="Int. J. Syst. Evol. Microbiol.">
        <title>The Global Catalogue of Microorganisms (GCM) 10K type strain sequencing project: providing services to taxonomists for standard genome sequencing and annotation.</title>
        <authorList>
            <consortium name="The Broad Institute Genomics Platform"/>
            <consortium name="The Broad Institute Genome Sequencing Center for Infectious Disease"/>
            <person name="Wu L."/>
            <person name="Ma J."/>
        </authorList>
    </citation>
    <scope>NUCLEOTIDE SEQUENCE [LARGE SCALE GENOMIC DNA]</scope>
    <source>
        <strain evidence="2">CGMCC 4.1621</strain>
    </source>
</reference>
<accession>A0ABW2EGK4</accession>
<proteinExistence type="predicted"/>
<comment type="caution">
    <text evidence="1">The sequence shown here is derived from an EMBL/GenBank/DDBJ whole genome shotgun (WGS) entry which is preliminary data.</text>
</comment>
<keyword evidence="2" id="KW-1185">Reference proteome</keyword>
<sequence>MINIAQQYITHKMKHLTVDELISYSQQYNIPLTNEEAMKVISELRKNKENPFDPHGRKKMLRKLAAITSDQTAHSVDLLIHKFAKQYGVEEWLH</sequence>
<dbReference type="Proteomes" id="UP001596410">
    <property type="component" value="Unassembled WGS sequence"/>
</dbReference>
<dbReference type="InterPro" id="IPR020277">
    <property type="entry name" value="DUF2624"/>
</dbReference>